<comment type="caution">
    <text evidence="1">The sequence shown here is derived from an EMBL/GenBank/DDBJ whole genome shotgun (WGS) entry which is preliminary data.</text>
</comment>
<dbReference type="AlphaFoldDB" id="A0A699SAJ4"/>
<name>A0A699SAJ4_TANCI</name>
<gene>
    <name evidence="1" type="ORF">Tci_866609</name>
</gene>
<dbReference type="EMBL" id="BKCJ011149892">
    <property type="protein sequence ID" value="GFC94639.1"/>
    <property type="molecule type" value="Genomic_DNA"/>
</dbReference>
<feature type="non-terminal residue" evidence="1">
    <location>
        <position position="75"/>
    </location>
</feature>
<evidence type="ECO:0000313" key="1">
    <source>
        <dbReference type="EMBL" id="GFC94639.1"/>
    </source>
</evidence>
<evidence type="ECO:0008006" key="2">
    <source>
        <dbReference type="Google" id="ProtNLM"/>
    </source>
</evidence>
<sequence>MSTRSSARNIFSPLENPELTIRRKSRTDPTLLNDFEMAAEGNGDIPAPDLQTIKELCQLSLNGRGGPIASIAIQA</sequence>
<accession>A0A699SAJ4</accession>
<organism evidence="1">
    <name type="scientific">Tanacetum cinerariifolium</name>
    <name type="common">Dalmatian daisy</name>
    <name type="synonym">Chrysanthemum cinerariifolium</name>
    <dbReference type="NCBI Taxonomy" id="118510"/>
    <lineage>
        <taxon>Eukaryota</taxon>
        <taxon>Viridiplantae</taxon>
        <taxon>Streptophyta</taxon>
        <taxon>Embryophyta</taxon>
        <taxon>Tracheophyta</taxon>
        <taxon>Spermatophyta</taxon>
        <taxon>Magnoliopsida</taxon>
        <taxon>eudicotyledons</taxon>
        <taxon>Gunneridae</taxon>
        <taxon>Pentapetalae</taxon>
        <taxon>asterids</taxon>
        <taxon>campanulids</taxon>
        <taxon>Asterales</taxon>
        <taxon>Asteraceae</taxon>
        <taxon>Asteroideae</taxon>
        <taxon>Anthemideae</taxon>
        <taxon>Anthemidinae</taxon>
        <taxon>Tanacetum</taxon>
    </lineage>
</organism>
<protein>
    <recommendedName>
        <fullName evidence="2">Reverse transcriptase domain-containing protein</fullName>
    </recommendedName>
</protein>
<proteinExistence type="predicted"/>
<reference evidence="1" key="1">
    <citation type="journal article" date="2019" name="Sci. Rep.">
        <title>Draft genome of Tanacetum cinerariifolium, the natural source of mosquito coil.</title>
        <authorList>
            <person name="Yamashiro T."/>
            <person name="Shiraishi A."/>
            <person name="Satake H."/>
            <person name="Nakayama K."/>
        </authorList>
    </citation>
    <scope>NUCLEOTIDE SEQUENCE</scope>
</reference>